<dbReference type="AlphaFoldDB" id="A0A8J5MS85"/>
<comment type="caution">
    <text evidence="2">The sequence shown here is derived from an EMBL/GenBank/DDBJ whole genome shotgun (WGS) entry which is preliminary data.</text>
</comment>
<feature type="compositionally biased region" description="Gly residues" evidence="1">
    <location>
        <begin position="10"/>
        <end position="19"/>
    </location>
</feature>
<sequence>MTHSVHSGRGSKGVGGGVMEDGASHAPVAARVVSASSTPRKANSLPGVGGRRRATAPTAVAAVTVRSLPRDEHFFAVELRKRNIKKKNLHYRLHHRHLRAKTR</sequence>
<feature type="region of interest" description="Disordered" evidence="1">
    <location>
        <begin position="1"/>
        <end position="56"/>
    </location>
</feature>
<accession>A0A8J5MS85</accession>
<dbReference type="Proteomes" id="UP000747542">
    <property type="component" value="Unassembled WGS sequence"/>
</dbReference>
<evidence type="ECO:0000313" key="3">
    <source>
        <dbReference type="Proteomes" id="UP000747542"/>
    </source>
</evidence>
<reference evidence="2" key="1">
    <citation type="journal article" date="2021" name="Sci. Adv.">
        <title>The American lobster genome reveals insights on longevity, neural, and immune adaptations.</title>
        <authorList>
            <person name="Polinski J.M."/>
            <person name="Zimin A.V."/>
            <person name="Clark K.F."/>
            <person name="Kohn A.B."/>
            <person name="Sadowski N."/>
            <person name="Timp W."/>
            <person name="Ptitsyn A."/>
            <person name="Khanna P."/>
            <person name="Romanova D.Y."/>
            <person name="Williams P."/>
            <person name="Greenwood S.J."/>
            <person name="Moroz L.L."/>
            <person name="Walt D.R."/>
            <person name="Bodnar A.G."/>
        </authorList>
    </citation>
    <scope>NUCLEOTIDE SEQUENCE</scope>
    <source>
        <strain evidence="2">GMGI-L3</strain>
    </source>
</reference>
<proteinExistence type="predicted"/>
<protein>
    <submittedName>
        <fullName evidence="2">Uncharacterized protein</fullName>
    </submittedName>
</protein>
<dbReference type="EMBL" id="JAHLQT010028808">
    <property type="protein sequence ID" value="KAG7161704.1"/>
    <property type="molecule type" value="Genomic_DNA"/>
</dbReference>
<evidence type="ECO:0000313" key="2">
    <source>
        <dbReference type="EMBL" id="KAG7161704.1"/>
    </source>
</evidence>
<feature type="compositionally biased region" description="Low complexity" evidence="1">
    <location>
        <begin position="24"/>
        <end position="37"/>
    </location>
</feature>
<evidence type="ECO:0000256" key="1">
    <source>
        <dbReference type="SAM" id="MobiDB-lite"/>
    </source>
</evidence>
<keyword evidence="3" id="KW-1185">Reference proteome</keyword>
<name>A0A8J5MS85_HOMAM</name>
<organism evidence="2 3">
    <name type="scientific">Homarus americanus</name>
    <name type="common">American lobster</name>
    <dbReference type="NCBI Taxonomy" id="6706"/>
    <lineage>
        <taxon>Eukaryota</taxon>
        <taxon>Metazoa</taxon>
        <taxon>Ecdysozoa</taxon>
        <taxon>Arthropoda</taxon>
        <taxon>Crustacea</taxon>
        <taxon>Multicrustacea</taxon>
        <taxon>Malacostraca</taxon>
        <taxon>Eumalacostraca</taxon>
        <taxon>Eucarida</taxon>
        <taxon>Decapoda</taxon>
        <taxon>Pleocyemata</taxon>
        <taxon>Astacidea</taxon>
        <taxon>Nephropoidea</taxon>
        <taxon>Nephropidae</taxon>
        <taxon>Homarus</taxon>
    </lineage>
</organism>
<gene>
    <name evidence="2" type="ORF">Hamer_G007338</name>
</gene>